<dbReference type="SUPFAM" id="SSF101148">
    <property type="entry name" value="Plant invertase/pectin methylesterase inhibitor"/>
    <property type="match status" value="1"/>
</dbReference>
<gene>
    <name evidence="5" type="ORF">CISIN_1g035925mg</name>
</gene>
<dbReference type="PANTHER" id="PTHR36710:SF18">
    <property type="entry name" value="PECTINESTERASE INHIBITOR 5-RELATED"/>
    <property type="match status" value="1"/>
</dbReference>
<dbReference type="PANTHER" id="PTHR36710">
    <property type="entry name" value="PECTINESTERASE INHIBITOR-LIKE"/>
    <property type="match status" value="1"/>
</dbReference>
<organism evidence="5 6">
    <name type="scientific">Citrus sinensis</name>
    <name type="common">Sweet orange</name>
    <name type="synonym">Citrus aurantium var. sinensis</name>
    <dbReference type="NCBI Taxonomy" id="2711"/>
    <lineage>
        <taxon>Eukaryota</taxon>
        <taxon>Viridiplantae</taxon>
        <taxon>Streptophyta</taxon>
        <taxon>Embryophyta</taxon>
        <taxon>Tracheophyta</taxon>
        <taxon>Spermatophyta</taxon>
        <taxon>Magnoliopsida</taxon>
        <taxon>eudicotyledons</taxon>
        <taxon>Gunneridae</taxon>
        <taxon>Pentapetalae</taxon>
        <taxon>rosids</taxon>
        <taxon>malvids</taxon>
        <taxon>Sapindales</taxon>
        <taxon>Rutaceae</taxon>
        <taxon>Aurantioideae</taxon>
        <taxon>Citrus</taxon>
    </lineage>
</organism>
<dbReference type="GO" id="GO:0009505">
    <property type="term" value="C:plant-type cell wall"/>
    <property type="evidence" value="ECO:0000318"/>
    <property type="project" value="GO_Central"/>
</dbReference>
<feature type="domain" description="Pectinesterase inhibitor" evidence="4">
    <location>
        <begin position="14"/>
        <end position="98"/>
    </location>
</feature>
<dbReference type="EMBL" id="KK795896">
    <property type="protein sequence ID" value="KDO36092.1"/>
    <property type="molecule type" value="Genomic_DNA"/>
</dbReference>
<evidence type="ECO:0000313" key="5">
    <source>
        <dbReference type="EMBL" id="KDO36092.1"/>
    </source>
</evidence>
<keyword evidence="6" id="KW-1185">Reference proteome</keyword>
<dbReference type="Proteomes" id="UP000027120">
    <property type="component" value="Unassembled WGS sequence"/>
</dbReference>
<dbReference type="CDD" id="cd14859">
    <property type="entry name" value="PMEI_like"/>
    <property type="match status" value="1"/>
</dbReference>
<dbReference type="AlphaFoldDB" id="A0A067DAQ1"/>
<dbReference type="GO" id="GO:0004857">
    <property type="term" value="F:enzyme inhibitor activity"/>
    <property type="evidence" value="ECO:0000318"/>
    <property type="project" value="GO_Central"/>
</dbReference>
<evidence type="ECO:0000313" key="6">
    <source>
        <dbReference type="Proteomes" id="UP000027120"/>
    </source>
</evidence>
<keyword evidence="1" id="KW-0732">Signal</keyword>
<evidence type="ECO:0000256" key="1">
    <source>
        <dbReference type="ARBA" id="ARBA00022729"/>
    </source>
</evidence>
<dbReference type="InterPro" id="IPR006501">
    <property type="entry name" value="Pectinesterase_inhib_dom"/>
</dbReference>
<dbReference type="SMR" id="A0A067DAQ1"/>
<accession>A0A067DAQ1</accession>
<reference evidence="5 6" key="1">
    <citation type="submission" date="2014-04" db="EMBL/GenBank/DDBJ databases">
        <authorList>
            <consortium name="International Citrus Genome Consortium"/>
            <person name="Gmitter F."/>
            <person name="Chen C."/>
            <person name="Farmerie W."/>
            <person name="Harkins T."/>
            <person name="Desany B."/>
            <person name="Mohiuddin M."/>
            <person name="Kodira C."/>
            <person name="Borodovsky M."/>
            <person name="Lomsadze A."/>
            <person name="Burns P."/>
            <person name="Jenkins J."/>
            <person name="Prochnik S."/>
            <person name="Shu S."/>
            <person name="Chapman J."/>
            <person name="Pitluck S."/>
            <person name="Schmutz J."/>
            <person name="Rokhsar D."/>
        </authorList>
    </citation>
    <scope>NUCLEOTIDE SEQUENCE</scope>
</reference>
<dbReference type="Pfam" id="PF04043">
    <property type="entry name" value="PMEI"/>
    <property type="match status" value="1"/>
</dbReference>
<dbReference type="Gene3D" id="1.20.140.40">
    <property type="entry name" value="Invertase/pectin methylesterase inhibitor family protein"/>
    <property type="match status" value="1"/>
</dbReference>
<sequence>MINVRILEICFKCLAHIILESASTYCNITYEQIKKLLNETEDQAMKICLDVCFQVYDLAIDELPTAIKHMENGDHDSAGRYVADEIIESDTCESSFFGIFRNSEVAKSKLFNLGK</sequence>
<name>A0A067DAQ1_CITSI</name>
<dbReference type="GO" id="GO:0009827">
    <property type="term" value="P:plant-type cell wall modification"/>
    <property type="evidence" value="ECO:0000318"/>
    <property type="project" value="GO_Central"/>
</dbReference>
<evidence type="ECO:0000259" key="4">
    <source>
        <dbReference type="Pfam" id="PF04043"/>
    </source>
</evidence>
<dbReference type="InterPro" id="IPR052421">
    <property type="entry name" value="PCW_Enzyme_Inhibitor"/>
</dbReference>
<comment type="similarity">
    <text evidence="3">Belongs to the PMEI family.</text>
</comment>
<protein>
    <recommendedName>
        <fullName evidence="4">Pectinesterase inhibitor domain-containing protein</fullName>
    </recommendedName>
</protein>
<proteinExistence type="inferred from homology"/>
<evidence type="ECO:0000256" key="2">
    <source>
        <dbReference type="ARBA" id="ARBA00023157"/>
    </source>
</evidence>
<keyword evidence="2" id="KW-1015">Disulfide bond</keyword>
<evidence type="ECO:0000256" key="3">
    <source>
        <dbReference type="ARBA" id="ARBA00038471"/>
    </source>
</evidence>
<dbReference type="InterPro" id="IPR035513">
    <property type="entry name" value="Invertase/methylesterase_inhib"/>
</dbReference>
<dbReference type="NCBIfam" id="TIGR01614">
    <property type="entry name" value="PME_inhib"/>
    <property type="match status" value="1"/>
</dbReference>